<gene>
    <name evidence="1" type="ORF">BOX37_15830</name>
</gene>
<name>A0A1J0W237_9NOCA</name>
<evidence type="ECO:0000313" key="2">
    <source>
        <dbReference type="Proteomes" id="UP000183810"/>
    </source>
</evidence>
<keyword evidence="2" id="KW-1185">Reference proteome</keyword>
<dbReference type="Proteomes" id="UP000183810">
    <property type="component" value="Chromosome"/>
</dbReference>
<dbReference type="AlphaFoldDB" id="A0A1J0W237"/>
<evidence type="ECO:0000313" key="1">
    <source>
        <dbReference type="EMBL" id="APE38387.1"/>
    </source>
</evidence>
<accession>A0A1J0W237</accession>
<reference evidence="1" key="1">
    <citation type="submission" date="2016-11" db="EMBL/GenBank/DDBJ databases">
        <authorList>
            <person name="Jaros S."/>
            <person name="Januszkiewicz K."/>
            <person name="Wedrychowicz H."/>
        </authorList>
    </citation>
    <scope>NUCLEOTIDE SEQUENCE [LARGE SCALE GENOMIC DNA]</scope>
    <source>
        <strain evidence="1">Y48</strain>
    </source>
</reference>
<dbReference type="OrthoDB" id="4555316at2"/>
<protein>
    <submittedName>
        <fullName evidence="1">Uncharacterized protein</fullName>
    </submittedName>
</protein>
<dbReference type="KEGG" id="nsl:BOX37_15830"/>
<proteinExistence type="predicted"/>
<organism evidence="1 2">
    <name type="scientific">Nocardia mangyaensis</name>
    <dbReference type="NCBI Taxonomy" id="2213200"/>
    <lineage>
        <taxon>Bacteria</taxon>
        <taxon>Bacillati</taxon>
        <taxon>Actinomycetota</taxon>
        <taxon>Actinomycetes</taxon>
        <taxon>Mycobacteriales</taxon>
        <taxon>Nocardiaceae</taxon>
        <taxon>Nocardia</taxon>
    </lineage>
</organism>
<dbReference type="EMBL" id="CP018082">
    <property type="protein sequence ID" value="APE38387.1"/>
    <property type="molecule type" value="Genomic_DNA"/>
</dbReference>
<sequence length="77" mass="8271">MIAPELDNWRTQGTAVAKVSFNGTVHNWAARSGGINAAVTRNRAVIDTVTSQHCPEVRERAIQILEVPDLASALAGF</sequence>